<evidence type="ECO:0000259" key="1">
    <source>
        <dbReference type="PROSITE" id="PS51819"/>
    </source>
</evidence>
<reference evidence="2" key="1">
    <citation type="submission" date="2023-08" db="EMBL/GenBank/DDBJ databases">
        <title>Complete genome sequence of Sinorhizobium chiapanecum ITTG S70 isolated from Acaciella angustissima nodules in Chiapas-Mexico.</title>
        <authorList>
            <person name="Rincon-Rosales R."/>
            <person name="Rogel M.A."/>
            <person name="Rincon-Medina C.I."/>
            <person name="Guerrero G."/>
            <person name="Manzano-Gomez L.A."/>
            <person name="Lopez-Lopez A."/>
            <person name="Rincon Molina F.A."/>
            <person name="Martinez-Romero E."/>
        </authorList>
    </citation>
    <scope>NUCLEOTIDE SEQUENCE</scope>
    <source>
        <strain evidence="2">ITTG S70</strain>
        <plasmid evidence="2">pSchITTGS70d</plasmid>
    </source>
</reference>
<dbReference type="InterPro" id="IPR037523">
    <property type="entry name" value="VOC_core"/>
</dbReference>
<dbReference type="RefSeq" id="WP_331376141.1">
    <property type="nucleotide sequence ID" value="NZ_CP133152.1"/>
</dbReference>
<evidence type="ECO:0000313" key="2">
    <source>
        <dbReference type="EMBL" id="WVT07122.1"/>
    </source>
</evidence>
<dbReference type="Pfam" id="PF00903">
    <property type="entry name" value="Glyoxalase"/>
    <property type="match status" value="1"/>
</dbReference>
<dbReference type="PANTHER" id="PTHR21366:SF22">
    <property type="entry name" value="VOC DOMAIN-CONTAINING PROTEIN"/>
    <property type="match status" value="1"/>
</dbReference>
<dbReference type="SUPFAM" id="SSF54593">
    <property type="entry name" value="Glyoxalase/Bleomycin resistance protein/Dihydroxybiphenyl dioxygenase"/>
    <property type="match status" value="1"/>
</dbReference>
<dbReference type="EMBL" id="CP133152">
    <property type="protein sequence ID" value="WVT07122.1"/>
    <property type="molecule type" value="Genomic_DNA"/>
</dbReference>
<dbReference type="Gene3D" id="3.10.180.10">
    <property type="entry name" value="2,3-Dihydroxybiphenyl 1,2-Dioxygenase, domain 1"/>
    <property type="match status" value="1"/>
</dbReference>
<dbReference type="PANTHER" id="PTHR21366">
    <property type="entry name" value="GLYOXALASE FAMILY PROTEIN"/>
    <property type="match status" value="1"/>
</dbReference>
<feature type="domain" description="VOC" evidence="1">
    <location>
        <begin position="133"/>
        <end position="264"/>
    </location>
</feature>
<organism evidence="2 3">
    <name type="scientific">Sinorhizobium chiapasense</name>
    <dbReference type="NCBI Taxonomy" id="501572"/>
    <lineage>
        <taxon>Bacteria</taxon>
        <taxon>Pseudomonadati</taxon>
        <taxon>Pseudomonadota</taxon>
        <taxon>Alphaproteobacteria</taxon>
        <taxon>Hyphomicrobiales</taxon>
        <taxon>Rhizobiaceae</taxon>
        <taxon>Sinorhizobium/Ensifer group</taxon>
        <taxon>Sinorhizobium</taxon>
    </lineage>
</organism>
<dbReference type="PROSITE" id="PS51819">
    <property type="entry name" value="VOC"/>
    <property type="match status" value="1"/>
</dbReference>
<dbReference type="SUPFAM" id="SSF54427">
    <property type="entry name" value="NTF2-like"/>
    <property type="match status" value="1"/>
</dbReference>
<dbReference type="InterPro" id="IPR027843">
    <property type="entry name" value="DUF4440"/>
</dbReference>
<dbReference type="Gene3D" id="3.10.450.50">
    <property type="match status" value="1"/>
</dbReference>
<dbReference type="InterPro" id="IPR032710">
    <property type="entry name" value="NTF2-like_dom_sf"/>
</dbReference>
<gene>
    <name evidence="2" type="ORF">RB548_30670</name>
</gene>
<dbReference type="Proteomes" id="UP001432360">
    <property type="component" value="Plasmid pSchITTGS70d"/>
</dbReference>
<accession>A0ABZ2BLH6</accession>
<dbReference type="InterPro" id="IPR004360">
    <property type="entry name" value="Glyas_Fos-R_dOase_dom"/>
</dbReference>
<dbReference type="InterPro" id="IPR029068">
    <property type="entry name" value="Glyas_Bleomycin-R_OHBP_Dase"/>
</dbReference>
<geneLocation type="plasmid" evidence="2 3">
    <name>pSchITTGS70d</name>
</geneLocation>
<name>A0ABZ2BLH6_9HYPH</name>
<evidence type="ECO:0000313" key="3">
    <source>
        <dbReference type="Proteomes" id="UP001432360"/>
    </source>
</evidence>
<sequence>MASHDVQSVLQTVKLIGDAEKTQDAGSMGQLLHPELVFRRADGSVAGKSDVLKAMSERQYKLRDAEIVAVEAHPAARTAVVTVIVRAKGIVLTTGEEFGGTFRNVMTLERDNDSGRWKCRLWVNTRWGITVETLHHVSLPVSNLEQSRRFYRDVVGLRERDRPAFDFDGAWFQFGAGQLHLIVHKDRPSPPTFRAGKPVDSRDIHFALRVRSFRETLGYLQSLGYSEKAENELLRLRVSEQATAGFPQIYILDPDHHVIELNAERLDDDPPSVGP</sequence>
<dbReference type="Pfam" id="PF14534">
    <property type="entry name" value="DUF4440"/>
    <property type="match status" value="1"/>
</dbReference>
<dbReference type="InterPro" id="IPR050383">
    <property type="entry name" value="GlyoxalaseI/FosfomycinResist"/>
</dbReference>
<keyword evidence="2" id="KW-0614">Plasmid</keyword>
<keyword evidence="3" id="KW-1185">Reference proteome</keyword>
<protein>
    <submittedName>
        <fullName evidence="2">DUF4440 domain-containing protein</fullName>
    </submittedName>
</protein>
<proteinExistence type="predicted"/>